<proteinExistence type="predicted"/>
<keyword evidence="1" id="KW-0812">Transmembrane</keyword>
<feature type="signal peptide" evidence="2">
    <location>
        <begin position="1"/>
        <end position="21"/>
    </location>
</feature>
<evidence type="ECO:0000256" key="2">
    <source>
        <dbReference type="SAM" id="SignalP"/>
    </source>
</evidence>
<reference evidence="3 4" key="1">
    <citation type="submission" date="2020-08" db="EMBL/GenBank/DDBJ databases">
        <title>Genomic Encyclopedia of Type Strains, Phase IV (KMG-IV): sequencing the most valuable type-strain genomes for metagenomic binning, comparative biology and taxonomic classification.</title>
        <authorList>
            <person name="Goeker M."/>
        </authorList>
    </citation>
    <scope>NUCLEOTIDE SEQUENCE [LARGE SCALE GENOMIC DNA]</scope>
    <source>
        <strain evidence="3 4">DSM 105074</strain>
    </source>
</reference>
<name>A0A840TTT0_9BACT</name>
<feature type="transmembrane region" description="Helical" evidence="1">
    <location>
        <begin position="123"/>
        <end position="141"/>
    </location>
</feature>
<dbReference type="Proteomes" id="UP000557307">
    <property type="component" value="Unassembled WGS sequence"/>
</dbReference>
<keyword evidence="4" id="KW-1185">Reference proteome</keyword>
<protein>
    <submittedName>
        <fullName evidence="3">Uncharacterized protein</fullName>
    </submittedName>
</protein>
<accession>A0A840TTT0</accession>
<comment type="caution">
    <text evidence="3">The sequence shown here is derived from an EMBL/GenBank/DDBJ whole genome shotgun (WGS) entry which is preliminary data.</text>
</comment>
<evidence type="ECO:0000313" key="3">
    <source>
        <dbReference type="EMBL" id="MBB5283448.1"/>
    </source>
</evidence>
<sequence>MKTTFLFCAFFLIVFGSFCQAQIPNSNPDSAPGPLYELKRPENLYVKGQIEAERNYTKYKGAGTGTLLTSLVSPLVGLIPAIACSATPPKLSNLGYPDEELFKQQEYYLGYTEKAKRIKKRKVWTNWGIGLGVNIVAVVLLNSGR</sequence>
<gene>
    <name evidence="3" type="ORF">HNQ92_001574</name>
</gene>
<feature type="chain" id="PRO_5032574170" evidence="2">
    <location>
        <begin position="22"/>
        <end position="145"/>
    </location>
</feature>
<dbReference type="EMBL" id="JACHGF010000002">
    <property type="protein sequence ID" value="MBB5283448.1"/>
    <property type="molecule type" value="Genomic_DNA"/>
</dbReference>
<keyword evidence="2" id="KW-0732">Signal</keyword>
<organism evidence="3 4">
    <name type="scientific">Rhabdobacter roseus</name>
    <dbReference type="NCBI Taxonomy" id="1655419"/>
    <lineage>
        <taxon>Bacteria</taxon>
        <taxon>Pseudomonadati</taxon>
        <taxon>Bacteroidota</taxon>
        <taxon>Cytophagia</taxon>
        <taxon>Cytophagales</taxon>
        <taxon>Cytophagaceae</taxon>
        <taxon>Rhabdobacter</taxon>
    </lineage>
</organism>
<keyword evidence="1" id="KW-0472">Membrane</keyword>
<dbReference type="RefSeq" id="WP_184172850.1">
    <property type="nucleotide sequence ID" value="NZ_JACHGF010000002.1"/>
</dbReference>
<evidence type="ECO:0000256" key="1">
    <source>
        <dbReference type="SAM" id="Phobius"/>
    </source>
</evidence>
<feature type="transmembrane region" description="Helical" evidence="1">
    <location>
        <begin position="67"/>
        <end position="86"/>
    </location>
</feature>
<evidence type="ECO:0000313" key="4">
    <source>
        <dbReference type="Proteomes" id="UP000557307"/>
    </source>
</evidence>
<keyword evidence="1" id="KW-1133">Transmembrane helix</keyword>
<dbReference type="AlphaFoldDB" id="A0A840TTT0"/>